<reference evidence="3 4" key="1">
    <citation type="submission" date="2018-11" db="EMBL/GenBank/DDBJ databases">
        <authorList>
            <consortium name="Pathogen Informatics"/>
        </authorList>
    </citation>
    <scope>NUCLEOTIDE SEQUENCE [LARGE SCALE GENOMIC DNA]</scope>
</reference>
<feature type="domain" description="Reverse transcriptase" evidence="2">
    <location>
        <begin position="1"/>
        <end position="103"/>
    </location>
</feature>
<dbReference type="PROSITE" id="PS50878">
    <property type="entry name" value="RT_POL"/>
    <property type="match status" value="1"/>
</dbReference>
<evidence type="ECO:0000313" key="3">
    <source>
        <dbReference type="EMBL" id="VDP25932.1"/>
    </source>
</evidence>
<dbReference type="SUPFAM" id="SSF56672">
    <property type="entry name" value="DNA/RNA polymerases"/>
    <property type="match status" value="1"/>
</dbReference>
<evidence type="ECO:0000313" key="4">
    <source>
        <dbReference type="Proteomes" id="UP000050761"/>
    </source>
</evidence>
<dbReference type="WBParaSite" id="HPBE_0002149801-mRNA-1">
    <property type="protein sequence ID" value="HPBE_0002149801-mRNA-1"/>
    <property type="gene ID" value="HPBE_0002149801"/>
</dbReference>
<sequence>MHQEFAFSSLLFVVVMDAISRDLQMAAPWTLLYADDVMRAFEDKAELERQAQAWCDRLALFGLKLNVKKAEYLTTDVEEYGSIRINGTELSRCTSFKYLGSTCM</sequence>
<evidence type="ECO:0000313" key="5">
    <source>
        <dbReference type="WBParaSite" id="HPBE_0002149801-mRNA-1"/>
    </source>
</evidence>
<accession>A0A3P8BJJ8</accession>
<dbReference type="InterPro" id="IPR000477">
    <property type="entry name" value="RT_dom"/>
</dbReference>
<dbReference type="Gene3D" id="3.30.70.270">
    <property type="match status" value="1"/>
</dbReference>
<dbReference type="Pfam" id="PF00078">
    <property type="entry name" value="RVT_1"/>
    <property type="match status" value="1"/>
</dbReference>
<dbReference type="Proteomes" id="UP000050761">
    <property type="component" value="Unassembled WGS sequence"/>
</dbReference>
<keyword evidence="4" id="KW-1185">Reference proteome</keyword>
<organism evidence="4 5">
    <name type="scientific">Heligmosomoides polygyrus</name>
    <name type="common">Parasitic roundworm</name>
    <dbReference type="NCBI Taxonomy" id="6339"/>
    <lineage>
        <taxon>Eukaryota</taxon>
        <taxon>Metazoa</taxon>
        <taxon>Ecdysozoa</taxon>
        <taxon>Nematoda</taxon>
        <taxon>Chromadorea</taxon>
        <taxon>Rhabditida</taxon>
        <taxon>Rhabditina</taxon>
        <taxon>Rhabditomorpha</taxon>
        <taxon>Strongyloidea</taxon>
        <taxon>Heligmosomidae</taxon>
        <taxon>Heligmosomoides</taxon>
    </lineage>
</organism>
<keyword evidence="1" id="KW-0732">Signal</keyword>
<dbReference type="EMBL" id="UZAH01033060">
    <property type="protein sequence ID" value="VDP25932.1"/>
    <property type="molecule type" value="Genomic_DNA"/>
</dbReference>
<dbReference type="InterPro" id="IPR043128">
    <property type="entry name" value="Rev_trsase/Diguanyl_cyclase"/>
</dbReference>
<evidence type="ECO:0000259" key="2">
    <source>
        <dbReference type="PROSITE" id="PS50878"/>
    </source>
</evidence>
<dbReference type="AlphaFoldDB" id="A0A183GGB2"/>
<name>A0A183GGB2_HELPZ</name>
<reference evidence="5" key="2">
    <citation type="submission" date="2019-09" db="UniProtKB">
        <authorList>
            <consortium name="WormBaseParasite"/>
        </authorList>
    </citation>
    <scope>IDENTIFICATION</scope>
</reference>
<dbReference type="OrthoDB" id="5849210at2759"/>
<feature type="signal peptide" evidence="1">
    <location>
        <begin position="1"/>
        <end position="20"/>
    </location>
</feature>
<feature type="chain" id="PRO_5044552046" evidence="1">
    <location>
        <begin position="21"/>
        <end position="104"/>
    </location>
</feature>
<gene>
    <name evidence="3" type="ORF">HPBE_LOCUS21497</name>
</gene>
<evidence type="ECO:0000256" key="1">
    <source>
        <dbReference type="SAM" id="SignalP"/>
    </source>
</evidence>
<protein>
    <submittedName>
        <fullName evidence="5">Reverse transcriptase domain-containing protein</fullName>
    </submittedName>
</protein>
<accession>A0A183GGB2</accession>
<dbReference type="InterPro" id="IPR043502">
    <property type="entry name" value="DNA/RNA_pol_sf"/>
</dbReference>
<proteinExistence type="predicted"/>